<evidence type="ECO:0000313" key="4">
    <source>
        <dbReference type="Proteomes" id="UP000326907"/>
    </source>
</evidence>
<dbReference type="PANTHER" id="PTHR14136:SF17">
    <property type="entry name" value="BTB_POZ DOMAIN-CONTAINING PROTEIN KCTD9"/>
    <property type="match status" value="1"/>
</dbReference>
<organism evidence="3 4">
    <name type="scientific">Streptomyces arboris</name>
    <dbReference type="NCBI Taxonomy" id="2600619"/>
    <lineage>
        <taxon>Bacteria</taxon>
        <taxon>Bacillati</taxon>
        <taxon>Actinomycetota</taxon>
        <taxon>Actinomycetes</taxon>
        <taxon>Kitasatosporales</taxon>
        <taxon>Streptomycetaceae</taxon>
        <taxon>Streptomyces</taxon>
    </lineage>
</organism>
<sequence>MPPTPARRPRLRRTTRLTARTSDRPPRTPTPEPAPGARPGGMDWARRIELFTVVVAAVVAVAGLWYSNVQTRQAHEQARDDRALAKEGQITDRYTAAVGNLGEDKMDVRLGGIYALERIMQDSRRDQPTIANVLATYIRTHAAKPPAKGEDVPADVQAALTVLATRDTKRDGAFLLDLHGAKLPNINLAATPAALHDANLRGADLNGARMFGANLRNANLSSAKLSGANLVGANLVADLSGADLSGADLSSANLSSANLSNANLSKANLFGADLSSADLSGADLSGADLTKQQVDSAVTNSETQLQ</sequence>
<protein>
    <submittedName>
        <fullName evidence="3">Pentapeptide repeat-containing protein</fullName>
    </submittedName>
</protein>
<dbReference type="PANTHER" id="PTHR14136">
    <property type="entry name" value="BTB_POZ DOMAIN-CONTAINING PROTEIN KCTD9"/>
    <property type="match status" value="1"/>
</dbReference>
<accession>A0A5N5EG62</accession>
<comment type="caution">
    <text evidence="3">The sequence shown here is derived from an EMBL/GenBank/DDBJ whole genome shotgun (WGS) entry which is preliminary data.</text>
</comment>
<keyword evidence="2" id="KW-0812">Transmembrane</keyword>
<feature type="region of interest" description="Disordered" evidence="1">
    <location>
        <begin position="1"/>
        <end position="40"/>
    </location>
</feature>
<gene>
    <name evidence="3" type="ORF">F5983_37195</name>
</gene>
<keyword evidence="2" id="KW-0472">Membrane</keyword>
<dbReference type="SUPFAM" id="SSF141571">
    <property type="entry name" value="Pentapeptide repeat-like"/>
    <property type="match status" value="1"/>
</dbReference>
<dbReference type="InterPro" id="IPR001646">
    <property type="entry name" value="5peptide_repeat"/>
</dbReference>
<dbReference type="Pfam" id="PF00805">
    <property type="entry name" value="Pentapeptide"/>
    <property type="match status" value="2"/>
</dbReference>
<dbReference type="EMBL" id="VYUA01000089">
    <property type="protein sequence ID" value="KAB2587582.1"/>
    <property type="molecule type" value="Genomic_DNA"/>
</dbReference>
<evidence type="ECO:0000256" key="1">
    <source>
        <dbReference type="SAM" id="MobiDB-lite"/>
    </source>
</evidence>
<feature type="transmembrane region" description="Helical" evidence="2">
    <location>
        <begin position="48"/>
        <end position="66"/>
    </location>
</feature>
<dbReference type="AlphaFoldDB" id="A0A5N5EG62"/>
<dbReference type="Proteomes" id="UP000326907">
    <property type="component" value="Unassembled WGS sequence"/>
</dbReference>
<evidence type="ECO:0000313" key="3">
    <source>
        <dbReference type="EMBL" id="KAB2587582.1"/>
    </source>
</evidence>
<keyword evidence="2" id="KW-1133">Transmembrane helix</keyword>
<name>A0A5N5EG62_9ACTN</name>
<evidence type="ECO:0000256" key="2">
    <source>
        <dbReference type="SAM" id="Phobius"/>
    </source>
</evidence>
<dbReference type="Gene3D" id="2.160.20.80">
    <property type="entry name" value="E3 ubiquitin-protein ligase SopA"/>
    <property type="match status" value="2"/>
</dbReference>
<proteinExistence type="predicted"/>
<reference evidence="3 4" key="1">
    <citation type="submission" date="2019-09" db="EMBL/GenBank/DDBJ databases">
        <authorList>
            <person name="Liu P."/>
        </authorList>
    </citation>
    <scope>NUCLEOTIDE SEQUENCE [LARGE SCALE GENOMIC DNA]</scope>
    <source>
        <strain evidence="3 4">TRM68085</strain>
    </source>
</reference>
<keyword evidence="4" id="KW-1185">Reference proteome</keyword>
<dbReference type="InterPro" id="IPR051082">
    <property type="entry name" value="Pentapeptide-BTB/POZ_domain"/>
</dbReference>
<feature type="compositionally biased region" description="Pro residues" evidence="1">
    <location>
        <begin position="27"/>
        <end position="36"/>
    </location>
</feature>